<keyword evidence="2" id="KW-1185">Reference proteome</keyword>
<proteinExistence type="predicted"/>
<organism evidence="1 2">
    <name type="scientific">Candidatus Entotheonella gemina</name>
    <dbReference type="NCBI Taxonomy" id="1429439"/>
    <lineage>
        <taxon>Bacteria</taxon>
        <taxon>Pseudomonadati</taxon>
        <taxon>Nitrospinota/Tectimicrobiota group</taxon>
        <taxon>Candidatus Tectimicrobiota</taxon>
        <taxon>Candidatus Entotheonellia</taxon>
        <taxon>Candidatus Entotheonellales</taxon>
        <taxon>Candidatus Entotheonellaceae</taxon>
        <taxon>Candidatus Entotheonella</taxon>
    </lineage>
</organism>
<dbReference type="EMBL" id="AZHX01002247">
    <property type="protein sequence ID" value="ETW95978.1"/>
    <property type="molecule type" value="Genomic_DNA"/>
</dbReference>
<sequence>MVERADFRQFYRDAHAVENLSEREKILMGLAVAMVRNCQP</sequence>
<dbReference type="Proteomes" id="UP000019140">
    <property type="component" value="Unassembled WGS sequence"/>
</dbReference>
<dbReference type="HOGENOM" id="CLU_3286599_0_0_7"/>
<comment type="caution">
    <text evidence="1">The sequence shown here is derived from an EMBL/GenBank/DDBJ whole genome shotgun (WGS) entry which is preliminary data.</text>
</comment>
<evidence type="ECO:0000313" key="1">
    <source>
        <dbReference type="EMBL" id="ETW95978.1"/>
    </source>
</evidence>
<reference evidence="1 2" key="1">
    <citation type="journal article" date="2014" name="Nature">
        <title>An environmental bacterial taxon with a large and distinct metabolic repertoire.</title>
        <authorList>
            <person name="Wilson M.C."/>
            <person name="Mori T."/>
            <person name="Ruckert C."/>
            <person name="Uria A.R."/>
            <person name="Helf M.J."/>
            <person name="Takada K."/>
            <person name="Gernert C."/>
            <person name="Steffens U.A."/>
            <person name="Heycke N."/>
            <person name="Schmitt S."/>
            <person name="Rinke C."/>
            <person name="Helfrich E.J."/>
            <person name="Brachmann A.O."/>
            <person name="Gurgui C."/>
            <person name="Wakimoto T."/>
            <person name="Kracht M."/>
            <person name="Crusemann M."/>
            <person name="Hentschel U."/>
            <person name="Abe I."/>
            <person name="Matsunaga S."/>
            <person name="Kalinowski J."/>
            <person name="Takeyama H."/>
            <person name="Piel J."/>
        </authorList>
    </citation>
    <scope>NUCLEOTIDE SEQUENCE [LARGE SCALE GENOMIC DNA]</scope>
    <source>
        <strain evidence="2">TSY2</strain>
    </source>
</reference>
<dbReference type="AlphaFoldDB" id="W4LD15"/>
<protein>
    <submittedName>
        <fullName evidence="1">Uncharacterized protein</fullName>
    </submittedName>
</protein>
<name>W4LD15_9BACT</name>
<accession>W4LD15</accession>
<gene>
    <name evidence="1" type="ORF">ETSY2_47290</name>
</gene>
<evidence type="ECO:0000313" key="2">
    <source>
        <dbReference type="Proteomes" id="UP000019140"/>
    </source>
</evidence>